<organism evidence="1 2">
    <name type="scientific">Pleurodeles waltl</name>
    <name type="common">Iberian ribbed newt</name>
    <dbReference type="NCBI Taxonomy" id="8319"/>
    <lineage>
        <taxon>Eukaryota</taxon>
        <taxon>Metazoa</taxon>
        <taxon>Chordata</taxon>
        <taxon>Craniata</taxon>
        <taxon>Vertebrata</taxon>
        <taxon>Euteleostomi</taxon>
        <taxon>Amphibia</taxon>
        <taxon>Batrachia</taxon>
        <taxon>Caudata</taxon>
        <taxon>Salamandroidea</taxon>
        <taxon>Salamandridae</taxon>
        <taxon>Pleurodelinae</taxon>
        <taxon>Pleurodeles</taxon>
    </lineage>
</organism>
<dbReference type="EMBL" id="JANPWB010000003">
    <property type="protein sequence ID" value="KAJ1196269.1"/>
    <property type="molecule type" value="Genomic_DNA"/>
</dbReference>
<proteinExistence type="predicted"/>
<accession>A0AAV7V864</accession>
<dbReference type="AlphaFoldDB" id="A0AAV7V864"/>
<keyword evidence="2" id="KW-1185">Reference proteome</keyword>
<evidence type="ECO:0000313" key="1">
    <source>
        <dbReference type="EMBL" id="KAJ1196269.1"/>
    </source>
</evidence>
<dbReference type="Proteomes" id="UP001066276">
    <property type="component" value="Chromosome 2_1"/>
</dbReference>
<name>A0AAV7V864_PLEWA</name>
<gene>
    <name evidence="1" type="ORF">NDU88_000140</name>
</gene>
<comment type="caution">
    <text evidence="1">The sequence shown here is derived from an EMBL/GenBank/DDBJ whole genome shotgun (WGS) entry which is preliminary data.</text>
</comment>
<protein>
    <submittedName>
        <fullName evidence="1">Uncharacterized protein</fullName>
    </submittedName>
</protein>
<evidence type="ECO:0000313" key="2">
    <source>
        <dbReference type="Proteomes" id="UP001066276"/>
    </source>
</evidence>
<reference evidence="1" key="1">
    <citation type="journal article" date="2022" name="bioRxiv">
        <title>Sequencing and chromosome-scale assembly of the giantPleurodeles waltlgenome.</title>
        <authorList>
            <person name="Brown T."/>
            <person name="Elewa A."/>
            <person name="Iarovenko S."/>
            <person name="Subramanian E."/>
            <person name="Araus A.J."/>
            <person name="Petzold A."/>
            <person name="Susuki M."/>
            <person name="Suzuki K.-i.T."/>
            <person name="Hayashi T."/>
            <person name="Toyoda A."/>
            <person name="Oliveira C."/>
            <person name="Osipova E."/>
            <person name="Leigh N.D."/>
            <person name="Simon A."/>
            <person name="Yun M.H."/>
        </authorList>
    </citation>
    <scope>NUCLEOTIDE SEQUENCE</scope>
    <source>
        <strain evidence="1">20211129_DDA</strain>
        <tissue evidence="1">Liver</tissue>
    </source>
</reference>
<sequence length="79" mass="9207">MKGSKRRQKPSLFVKNLPPVVGFVFTKDHVLNIDIDLPLKLTDRVNRKDKTNSADTRQGEYRLDTWFHLRRDPGDTLTV</sequence>